<evidence type="ECO:0000313" key="2">
    <source>
        <dbReference type="EMBL" id="KAK7027176.1"/>
    </source>
</evidence>
<proteinExistence type="predicted"/>
<name>A0AAW0BLB8_9AGAR</name>
<keyword evidence="3" id="KW-1185">Reference proteome</keyword>
<dbReference type="Proteomes" id="UP001362999">
    <property type="component" value="Unassembled WGS sequence"/>
</dbReference>
<evidence type="ECO:0000313" key="3">
    <source>
        <dbReference type="Proteomes" id="UP001362999"/>
    </source>
</evidence>
<feature type="compositionally biased region" description="Basic and acidic residues" evidence="1">
    <location>
        <begin position="362"/>
        <end position="372"/>
    </location>
</feature>
<dbReference type="AlphaFoldDB" id="A0AAW0BLB8"/>
<feature type="compositionally biased region" description="Acidic residues" evidence="1">
    <location>
        <begin position="391"/>
        <end position="401"/>
    </location>
</feature>
<feature type="region of interest" description="Disordered" evidence="1">
    <location>
        <begin position="1"/>
        <end position="40"/>
    </location>
</feature>
<feature type="compositionally biased region" description="Low complexity" evidence="1">
    <location>
        <begin position="373"/>
        <end position="386"/>
    </location>
</feature>
<reference evidence="2 3" key="1">
    <citation type="journal article" date="2024" name="J Genomics">
        <title>Draft genome sequencing and assembly of Favolaschia claudopus CIRM-BRFM 2984 isolated from oak limbs.</title>
        <authorList>
            <person name="Navarro D."/>
            <person name="Drula E."/>
            <person name="Chaduli D."/>
            <person name="Cazenave R."/>
            <person name="Ahrendt S."/>
            <person name="Wang J."/>
            <person name="Lipzen A."/>
            <person name="Daum C."/>
            <person name="Barry K."/>
            <person name="Grigoriev I.V."/>
            <person name="Favel A."/>
            <person name="Rosso M.N."/>
            <person name="Martin F."/>
        </authorList>
    </citation>
    <scope>NUCLEOTIDE SEQUENCE [LARGE SCALE GENOMIC DNA]</scope>
    <source>
        <strain evidence="2 3">CIRM-BRFM 2984</strain>
    </source>
</reference>
<feature type="compositionally biased region" description="Low complexity" evidence="1">
    <location>
        <begin position="299"/>
        <end position="325"/>
    </location>
</feature>
<feature type="region of interest" description="Disordered" evidence="1">
    <location>
        <begin position="287"/>
        <end position="401"/>
    </location>
</feature>
<protein>
    <submittedName>
        <fullName evidence="2">Uncharacterized protein</fullName>
    </submittedName>
</protein>
<feature type="compositionally biased region" description="Basic and acidic residues" evidence="1">
    <location>
        <begin position="326"/>
        <end position="350"/>
    </location>
</feature>
<evidence type="ECO:0000256" key="1">
    <source>
        <dbReference type="SAM" id="MobiDB-lite"/>
    </source>
</evidence>
<feature type="compositionally biased region" description="Low complexity" evidence="1">
    <location>
        <begin position="7"/>
        <end position="16"/>
    </location>
</feature>
<gene>
    <name evidence="2" type="ORF">R3P38DRAFT_2623892</name>
</gene>
<sequence>MPPANQNSSNNSNSNSNKRKRTATGDDVSTAAKAADGTQSNPAAQALMKWTKAFERTIQNCTDQGISIPPPTSLAFMKTKGSDAVTQFREAHHDLQRAVATHEKYATASSTGKHTSAVLGNMKFPPHKTLQGFDVLTDVRVVEALAAAEKDLATAHSSTSTYLTTVYAVQVEKARERVDVAKNADMFAATLTEYCVRIITLAGDPDTTAWQPCVSAVKATLTEQLKGTRFEFTARLDRDATTKEANAQAVLTARTDAEMVDANRPIEEIIAEKVDTAVVTKLASLAKESKEPEKKKQRPAPAASTSTQTTNTKPKQKVAKASSSKDSSKPLKQTKLDLQKKEKPAQEKKKGTSGKHASGNDAGEKSKKDSVSKGKSSGKAKAPAKAADPETTGESDNDDSD</sequence>
<accession>A0AAW0BLB8</accession>
<comment type="caution">
    <text evidence="2">The sequence shown here is derived from an EMBL/GenBank/DDBJ whole genome shotgun (WGS) entry which is preliminary data.</text>
</comment>
<dbReference type="EMBL" id="JAWWNJ010000030">
    <property type="protein sequence ID" value="KAK7027176.1"/>
    <property type="molecule type" value="Genomic_DNA"/>
</dbReference>
<organism evidence="2 3">
    <name type="scientific">Favolaschia claudopus</name>
    <dbReference type="NCBI Taxonomy" id="2862362"/>
    <lineage>
        <taxon>Eukaryota</taxon>
        <taxon>Fungi</taxon>
        <taxon>Dikarya</taxon>
        <taxon>Basidiomycota</taxon>
        <taxon>Agaricomycotina</taxon>
        <taxon>Agaricomycetes</taxon>
        <taxon>Agaricomycetidae</taxon>
        <taxon>Agaricales</taxon>
        <taxon>Marasmiineae</taxon>
        <taxon>Mycenaceae</taxon>
        <taxon>Favolaschia</taxon>
    </lineage>
</organism>